<dbReference type="InterPro" id="IPR012460">
    <property type="entry name" value="DUF1667"/>
</dbReference>
<name>A0A7C2CPW7_DICTH</name>
<dbReference type="Pfam" id="PF07892">
    <property type="entry name" value="DUF1667"/>
    <property type="match status" value="1"/>
</dbReference>
<evidence type="ECO:0000313" key="2">
    <source>
        <dbReference type="EMBL" id="HGK24645.1"/>
    </source>
</evidence>
<accession>A0A7C2CPW7</accession>
<reference evidence="2" key="1">
    <citation type="journal article" date="2020" name="mSystems">
        <title>Genome- and Community-Level Interaction Insights into Carbon Utilization and Element Cycling Functions of Hydrothermarchaeota in Hydrothermal Sediment.</title>
        <authorList>
            <person name="Zhou Z."/>
            <person name="Liu Y."/>
            <person name="Xu W."/>
            <person name="Pan J."/>
            <person name="Luo Z.H."/>
            <person name="Li M."/>
        </authorList>
    </citation>
    <scope>NUCLEOTIDE SEQUENCE [LARGE SCALE GENOMIC DNA]</scope>
    <source>
        <strain evidence="2">SpSt-70</strain>
    </source>
</reference>
<dbReference type="SUPFAM" id="SSF160148">
    <property type="entry name" value="CPE0013-like"/>
    <property type="match status" value="1"/>
</dbReference>
<dbReference type="Gene3D" id="3.10.530.10">
    <property type="entry name" value="CPE0013-like"/>
    <property type="match status" value="1"/>
</dbReference>
<proteinExistence type="predicted"/>
<dbReference type="InterPro" id="IPR036593">
    <property type="entry name" value="CPE0013-like_sf"/>
</dbReference>
<protein>
    <submittedName>
        <fullName evidence="2">DUF1667 domain-containing protein</fullName>
    </submittedName>
</protein>
<dbReference type="RefSeq" id="WP_149122372.1">
    <property type="nucleotide sequence ID" value="NZ_VTFL01000001.1"/>
</dbReference>
<dbReference type="PANTHER" id="PTHR39450:SF1">
    <property type="entry name" value="DUF1667 DOMAIN-CONTAINING PROTEIN"/>
    <property type="match status" value="1"/>
</dbReference>
<sequence>MKKELTCIVCPLGCNLEVEIINNEIKVKGNKCDKGRKYAEEEIKNPKRVLTTTVRVKNGKYNVIPVKTTGPIPRDYIFEVLKRLAEIEIEAPVPQGFKVLEKTYQDVDVITTRPMEKRETTKNPKDNQNKASNPI</sequence>
<dbReference type="AlphaFoldDB" id="A0A7C2CPW7"/>
<dbReference type="SUPFAM" id="SSF53706">
    <property type="entry name" value="Formate dehydrogenase/DMSO reductase, domains 1-3"/>
    <property type="match status" value="1"/>
</dbReference>
<dbReference type="EMBL" id="DTDV01000023">
    <property type="protein sequence ID" value="HGK24645.1"/>
    <property type="molecule type" value="Genomic_DNA"/>
</dbReference>
<feature type="compositionally biased region" description="Basic and acidic residues" evidence="1">
    <location>
        <begin position="114"/>
        <end position="128"/>
    </location>
</feature>
<evidence type="ECO:0000256" key="1">
    <source>
        <dbReference type="SAM" id="MobiDB-lite"/>
    </source>
</evidence>
<gene>
    <name evidence="2" type="ORF">ENU78_09520</name>
</gene>
<feature type="region of interest" description="Disordered" evidence="1">
    <location>
        <begin position="113"/>
        <end position="135"/>
    </location>
</feature>
<comment type="caution">
    <text evidence="2">The sequence shown here is derived from an EMBL/GenBank/DDBJ whole genome shotgun (WGS) entry which is preliminary data.</text>
</comment>
<dbReference type="PANTHER" id="PTHR39450">
    <property type="entry name" value="MOLYBDOPTERIN OXIDOREDUCTASE, 4FE-4S CLUSTER-BINDING SUBUNIT"/>
    <property type="match status" value="1"/>
</dbReference>
<organism evidence="2">
    <name type="scientific">Dictyoglomus thermophilum</name>
    <dbReference type="NCBI Taxonomy" id="14"/>
    <lineage>
        <taxon>Bacteria</taxon>
        <taxon>Pseudomonadati</taxon>
        <taxon>Dictyoglomota</taxon>
        <taxon>Dictyoglomia</taxon>
        <taxon>Dictyoglomales</taxon>
        <taxon>Dictyoglomaceae</taxon>
        <taxon>Dictyoglomus</taxon>
    </lineage>
</organism>